<dbReference type="RefSeq" id="WP_311536405.1">
    <property type="nucleotide sequence ID" value="NZ_JAVRHQ010000034.1"/>
</dbReference>
<dbReference type="Pfam" id="PF10825">
    <property type="entry name" value="DUF2752"/>
    <property type="match status" value="1"/>
</dbReference>
<evidence type="ECO:0000256" key="1">
    <source>
        <dbReference type="SAM" id="Phobius"/>
    </source>
</evidence>
<keyword evidence="3" id="KW-1185">Reference proteome</keyword>
<keyword evidence="1" id="KW-1133">Transmembrane helix</keyword>
<name>A0ABU3CEP4_9FLAO</name>
<protein>
    <submittedName>
        <fullName evidence="2">DUF2752 domain-containing protein</fullName>
    </submittedName>
</protein>
<evidence type="ECO:0000313" key="3">
    <source>
        <dbReference type="Proteomes" id="UP001262889"/>
    </source>
</evidence>
<dbReference type="Proteomes" id="UP001262889">
    <property type="component" value="Unassembled WGS sequence"/>
</dbReference>
<keyword evidence="1" id="KW-0472">Membrane</keyword>
<dbReference type="EMBL" id="JAVRHQ010000034">
    <property type="protein sequence ID" value="MDT0644789.1"/>
    <property type="molecule type" value="Genomic_DNA"/>
</dbReference>
<organism evidence="2 3">
    <name type="scientific">Autumnicola tepida</name>
    <dbReference type="NCBI Taxonomy" id="3075595"/>
    <lineage>
        <taxon>Bacteria</taxon>
        <taxon>Pseudomonadati</taxon>
        <taxon>Bacteroidota</taxon>
        <taxon>Flavobacteriia</taxon>
        <taxon>Flavobacteriales</taxon>
        <taxon>Flavobacteriaceae</taxon>
        <taxon>Autumnicola</taxon>
    </lineage>
</organism>
<feature type="transmembrane region" description="Helical" evidence="1">
    <location>
        <begin position="35"/>
        <end position="57"/>
    </location>
</feature>
<proteinExistence type="predicted"/>
<accession>A0ABU3CEP4</accession>
<evidence type="ECO:0000313" key="2">
    <source>
        <dbReference type="EMBL" id="MDT0644789.1"/>
    </source>
</evidence>
<feature type="transmembrane region" description="Helical" evidence="1">
    <location>
        <begin position="69"/>
        <end position="89"/>
    </location>
</feature>
<dbReference type="InterPro" id="IPR021215">
    <property type="entry name" value="DUF2752"/>
</dbReference>
<gene>
    <name evidence="2" type="ORF">RM553_18255</name>
</gene>
<sequence length="90" mass="10369">MFPCLNKKLFGLECYGCGAQRSLALLLKGNYTGAFHMYPAIYTLLILLGFLVLNLFFKFKYDYTIKIGLIILNAFIIVGSYFYKMILIFN</sequence>
<keyword evidence="1" id="KW-0812">Transmembrane</keyword>
<reference evidence="2 3" key="1">
    <citation type="submission" date="2023-09" db="EMBL/GenBank/DDBJ databases">
        <authorList>
            <person name="Rey-Velasco X."/>
        </authorList>
    </citation>
    <scope>NUCLEOTIDE SEQUENCE [LARGE SCALE GENOMIC DNA]</scope>
    <source>
        <strain evidence="2 3">F363</strain>
    </source>
</reference>
<comment type="caution">
    <text evidence="2">The sequence shown here is derived from an EMBL/GenBank/DDBJ whole genome shotgun (WGS) entry which is preliminary data.</text>
</comment>